<dbReference type="Pfam" id="PF06961">
    <property type="entry name" value="DUF1294"/>
    <property type="match status" value="1"/>
</dbReference>
<dbReference type="PIRSF" id="PIRSF002599">
    <property type="entry name" value="Cold_shock_A"/>
    <property type="match status" value="1"/>
</dbReference>
<keyword evidence="1" id="KW-1133">Transmembrane helix</keyword>
<evidence type="ECO:0000256" key="1">
    <source>
        <dbReference type="SAM" id="Phobius"/>
    </source>
</evidence>
<evidence type="ECO:0000313" key="2">
    <source>
        <dbReference type="EMBL" id="MEY8443279.1"/>
    </source>
</evidence>
<reference evidence="2 3" key="1">
    <citation type="submission" date="2024-03" db="EMBL/GenBank/DDBJ databases">
        <title>Mouse gut bacterial collection (mGBC) of GemPharmatech.</title>
        <authorList>
            <person name="He Y."/>
            <person name="Dong L."/>
            <person name="Wu D."/>
            <person name="Gao X."/>
            <person name="Lin Z."/>
        </authorList>
    </citation>
    <scope>NUCLEOTIDE SEQUENCE [LARGE SCALE GENOMIC DNA]</scope>
    <source>
        <strain evidence="2 3">61-15</strain>
    </source>
</reference>
<dbReference type="InterPro" id="IPR012156">
    <property type="entry name" value="Cold_shock_CspA"/>
</dbReference>
<keyword evidence="3" id="KW-1185">Reference proteome</keyword>
<protein>
    <submittedName>
        <fullName evidence="2">DUF1294 domain-containing protein</fullName>
    </submittedName>
</protein>
<proteinExistence type="predicted"/>
<feature type="transmembrane region" description="Helical" evidence="1">
    <location>
        <begin position="66"/>
        <end position="88"/>
    </location>
</feature>
<dbReference type="EMBL" id="JBCLSH010000007">
    <property type="protein sequence ID" value="MEY8443279.1"/>
    <property type="molecule type" value="Genomic_DNA"/>
</dbReference>
<name>A0ABV4D2R2_9LACT</name>
<gene>
    <name evidence="2" type="ORF">AALA52_03340</name>
</gene>
<dbReference type="RefSeq" id="WP_369948004.1">
    <property type="nucleotide sequence ID" value="NZ_JBCLSH010000007.1"/>
</dbReference>
<evidence type="ECO:0000313" key="3">
    <source>
        <dbReference type="Proteomes" id="UP001565283"/>
    </source>
</evidence>
<feature type="transmembrane region" description="Helical" evidence="1">
    <location>
        <begin position="37"/>
        <end position="54"/>
    </location>
</feature>
<organism evidence="2 3">
    <name type="scientific">Lactococcus ileimucosae</name>
    <dbReference type="NCBI Taxonomy" id="2941329"/>
    <lineage>
        <taxon>Bacteria</taxon>
        <taxon>Bacillati</taxon>
        <taxon>Bacillota</taxon>
        <taxon>Bacilli</taxon>
        <taxon>Lactobacillales</taxon>
        <taxon>Streptococcaceae</taxon>
        <taxon>Lactococcus</taxon>
    </lineage>
</organism>
<dbReference type="Proteomes" id="UP001565283">
    <property type="component" value="Unassembled WGS sequence"/>
</dbReference>
<accession>A0ABV4D2R2</accession>
<dbReference type="InterPro" id="IPR010718">
    <property type="entry name" value="DUF1294"/>
</dbReference>
<comment type="caution">
    <text evidence="2">The sequence shown here is derived from an EMBL/GenBank/DDBJ whole genome shotgun (WGS) entry which is preliminary data.</text>
</comment>
<sequence length="90" mass="10542">MRERLLIALTVWNIIVFVVYAIDKRRAQRHAWRVPEKFLVMQAIFGGGFGAFLAGKICHHKKRKWYFWLAWLVGLLIDVGLLVLILSYTV</sequence>
<keyword evidence="1" id="KW-0812">Transmembrane</keyword>
<keyword evidence="1" id="KW-0472">Membrane</keyword>